<dbReference type="GO" id="GO:0003887">
    <property type="term" value="F:DNA-directed DNA polymerase activity"/>
    <property type="evidence" value="ECO:0007669"/>
    <property type="project" value="InterPro"/>
</dbReference>
<sequence length="113" mass="12627">MNKTKGCLIANFATVPSNELTEAAYYLSLKAKRVLWLCLMQTYFTASVSEDDDEMAVLGDSTFKVKVADYQQIFQVSRNQAIKDVKEGVFELSRSAVIFYRKKGVLTASRAPG</sequence>
<evidence type="ECO:0000256" key="1">
    <source>
        <dbReference type="ARBA" id="ARBA00038283"/>
    </source>
</evidence>
<dbReference type="InterPro" id="IPR036388">
    <property type="entry name" value="WH-like_DNA-bd_sf"/>
</dbReference>
<evidence type="ECO:0000259" key="2">
    <source>
        <dbReference type="Pfam" id="PF01051"/>
    </source>
</evidence>
<reference evidence="3" key="1">
    <citation type="submission" date="2020-08" db="EMBL/GenBank/DDBJ databases">
        <authorList>
            <person name="Hu Y."/>
            <person name="Nguyen S.V."/>
            <person name="Li F."/>
            <person name="Fanning S."/>
        </authorList>
    </citation>
    <scope>NUCLEOTIDE SEQUENCE</scope>
    <source>
        <strain evidence="3">CFSA1007</strain>
        <plasmid evidence="3">pCFSA1007-2</plasmid>
    </source>
</reference>
<dbReference type="AlphaFoldDB" id="A0A7G6BQX8"/>
<gene>
    <name evidence="3" type="ORF">ECB87_25295</name>
</gene>
<dbReference type="SUPFAM" id="SSF46785">
    <property type="entry name" value="Winged helix' DNA-binding domain"/>
    <property type="match status" value="1"/>
</dbReference>
<keyword evidence="3" id="KW-0614">Plasmid</keyword>
<dbReference type="Gene3D" id="1.10.10.10">
    <property type="entry name" value="Winged helix-like DNA-binding domain superfamily/Winged helix DNA-binding domain"/>
    <property type="match status" value="1"/>
</dbReference>
<dbReference type="InterPro" id="IPR036390">
    <property type="entry name" value="WH_DNA-bd_sf"/>
</dbReference>
<proteinExistence type="inferred from homology"/>
<dbReference type="InterPro" id="IPR000525">
    <property type="entry name" value="Initiator_Rep_WH1"/>
</dbReference>
<dbReference type="GO" id="GO:0006270">
    <property type="term" value="P:DNA replication initiation"/>
    <property type="evidence" value="ECO:0007669"/>
    <property type="project" value="InterPro"/>
</dbReference>
<feature type="domain" description="Initiator Rep protein WH1" evidence="2">
    <location>
        <begin position="16"/>
        <end position="101"/>
    </location>
</feature>
<protein>
    <submittedName>
        <fullName evidence="3">RepB family plasmid replication initiator protein</fullName>
    </submittedName>
</protein>
<evidence type="ECO:0000313" key="3">
    <source>
        <dbReference type="EMBL" id="QNB17707.1"/>
    </source>
</evidence>
<comment type="similarity">
    <text evidence="1">Belongs to the initiator RepB protein family.</text>
</comment>
<geneLocation type="plasmid" evidence="3">
    <name>pCFSA1007-2</name>
</geneLocation>
<organism evidence="3">
    <name type="scientific">Salmonella enterica I</name>
    <dbReference type="NCBI Taxonomy" id="59201"/>
    <lineage>
        <taxon>Bacteria</taxon>
        <taxon>Pseudomonadati</taxon>
        <taxon>Pseudomonadota</taxon>
        <taxon>Gammaproteobacteria</taxon>
        <taxon>Enterobacterales</taxon>
        <taxon>Enterobacteriaceae</taxon>
        <taxon>Salmonella</taxon>
    </lineage>
</organism>
<dbReference type="Pfam" id="PF01051">
    <property type="entry name" value="Rep3_N"/>
    <property type="match status" value="1"/>
</dbReference>
<name>A0A7G6BQX8_SALET</name>
<dbReference type="EMBL" id="CP033386">
    <property type="protein sequence ID" value="QNB17707.1"/>
    <property type="molecule type" value="Genomic_DNA"/>
</dbReference>
<accession>A0A7G6BQX8</accession>